<evidence type="ECO:0000313" key="2">
    <source>
        <dbReference type="EMBL" id="MBD2505318.1"/>
    </source>
</evidence>
<protein>
    <recommendedName>
        <fullName evidence="4">TolC family protein</fullName>
    </recommendedName>
</protein>
<feature type="region of interest" description="Disordered" evidence="1">
    <location>
        <begin position="1"/>
        <end position="26"/>
    </location>
</feature>
<evidence type="ECO:0000256" key="1">
    <source>
        <dbReference type="SAM" id="MobiDB-lite"/>
    </source>
</evidence>
<name>A0ABR8DFL8_9NOST</name>
<reference evidence="2 3" key="1">
    <citation type="journal article" date="2020" name="ISME J.">
        <title>Comparative genomics reveals insights into cyanobacterial evolution and habitat adaptation.</title>
        <authorList>
            <person name="Chen M.Y."/>
            <person name="Teng W.K."/>
            <person name="Zhao L."/>
            <person name="Hu C.X."/>
            <person name="Zhou Y.K."/>
            <person name="Han B.P."/>
            <person name="Song L.R."/>
            <person name="Shu W.S."/>
        </authorList>
    </citation>
    <scope>NUCLEOTIDE SEQUENCE [LARGE SCALE GENOMIC DNA]</scope>
    <source>
        <strain evidence="2 3">FACHB-119</strain>
    </source>
</reference>
<gene>
    <name evidence="2" type="ORF">H6G83_32770</name>
</gene>
<accession>A0ABR8DFL8</accession>
<organism evidence="2 3">
    <name type="scientific">Anabaena azotica FACHB-119</name>
    <dbReference type="NCBI Taxonomy" id="947527"/>
    <lineage>
        <taxon>Bacteria</taxon>
        <taxon>Bacillati</taxon>
        <taxon>Cyanobacteriota</taxon>
        <taxon>Cyanophyceae</taxon>
        <taxon>Nostocales</taxon>
        <taxon>Nostocaceae</taxon>
        <taxon>Anabaena</taxon>
        <taxon>Anabaena azotica</taxon>
    </lineage>
</organism>
<dbReference type="Proteomes" id="UP000661112">
    <property type="component" value="Unassembled WGS sequence"/>
</dbReference>
<comment type="caution">
    <text evidence="2">The sequence shown here is derived from an EMBL/GenBank/DDBJ whole genome shotgun (WGS) entry which is preliminary data.</text>
</comment>
<evidence type="ECO:0008006" key="4">
    <source>
        <dbReference type="Google" id="ProtNLM"/>
    </source>
</evidence>
<dbReference type="RefSeq" id="WP_190480008.1">
    <property type="nucleotide sequence ID" value="NZ_JACJSG010000079.1"/>
</dbReference>
<sequence>MANPTRAEAEARRQQQKKNKRNNQESQTLLNDLNNVAQESTTVQDTTNTTNTNNTVSTANTVTNTINQHSRFSTLPSNQSFSEAQAIAQKLGISLLNPGELLGTDPYKADGNIPKITAKDANEQLRALQLQSNALDVRLAKTDLQRKVIKVSDSTAKLIGDAVKYATTQIEVGQLVIENQIADVRYQTAQSKLRQTEEYLQQQNDSTQGTIQLTSALREQWTLKFEKVQADNAKLKLSIEGAKLEAEIVREQLEAKLLYQA</sequence>
<keyword evidence="3" id="KW-1185">Reference proteome</keyword>
<evidence type="ECO:0000313" key="3">
    <source>
        <dbReference type="Proteomes" id="UP000661112"/>
    </source>
</evidence>
<dbReference type="EMBL" id="JACJSG010000079">
    <property type="protein sequence ID" value="MBD2505318.1"/>
    <property type="molecule type" value="Genomic_DNA"/>
</dbReference>
<proteinExistence type="predicted"/>